<gene>
    <name evidence="1" type="ORF">MESMT1_2657</name>
    <name evidence="2" type="ORF">SAMN02910340_00572</name>
</gene>
<dbReference type="AlphaFoldDB" id="A0A1I6XU06"/>
<keyword evidence="4" id="KW-1185">Reference proteome</keyword>
<protein>
    <submittedName>
        <fullName evidence="2">Uncharacterized protein</fullName>
    </submittedName>
</protein>
<dbReference type="EMBL" id="AP017646">
    <property type="protein sequence ID" value="BAW30587.1"/>
    <property type="molecule type" value="Genomic_DNA"/>
</dbReference>
<dbReference type="Proteomes" id="UP000323733">
    <property type="component" value="Unassembled WGS sequence"/>
</dbReference>
<name>A0A1I6XU06_METTE</name>
<dbReference type="Proteomes" id="UP000265557">
    <property type="component" value="Chromosome"/>
</dbReference>
<accession>A0A3G9D008</accession>
<evidence type="ECO:0000313" key="3">
    <source>
        <dbReference type="Proteomes" id="UP000265557"/>
    </source>
</evidence>
<evidence type="ECO:0000313" key="4">
    <source>
        <dbReference type="Proteomes" id="UP000323733"/>
    </source>
</evidence>
<dbReference type="EMBL" id="FPAO01000002">
    <property type="protein sequence ID" value="SFT41556.1"/>
    <property type="molecule type" value="Genomic_DNA"/>
</dbReference>
<evidence type="ECO:0000313" key="2">
    <source>
        <dbReference type="EMBL" id="SFT41556.1"/>
    </source>
</evidence>
<dbReference type="GeneID" id="58788089"/>
<dbReference type="RefSeq" id="WP_156149725.1">
    <property type="nucleotide sequence ID" value="NZ_FPAO01000002.1"/>
</dbReference>
<proteinExistence type="predicted"/>
<sequence length="58" mass="6933">MYPMVAEKSKEYVNRVLKKNRRTKGSAENKRFYVENEEIQNLAAEKVEKEVFTVQAYF</sequence>
<reference evidence="1 3" key="1">
    <citation type="submission" date="2016-09" db="EMBL/GenBank/DDBJ databases">
        <title>Complete Genome Sequence of Methanosarcina thermophila MT-1.</title>
        <authorList>
            <person name="Kouzuma A."/>
        </authorList>
    </citation>
    <scope>NUCLEOTIDE SEQUENCE [LARGE SCALE GENOMIC DNA]</scope>
    <source>
        <strain evidence="1 3">MT-1</strain>
    </source>
</reference>
<accession>A0A1I6XU06</accession>
<evidence type="ECO:0000313" key="1">
    <source>
        <dbReference type="EMBL" id="BAW30587.1"/>
    </source>
</evidence>
<organism evidence="2 4">
    <name type="scientific">Methanosarcina thermophila</name>
    <dbReference type="NCBI Taxonomy" id="2210"/>
    <lineage>
        <taxon>Archaea</taxon>
        <taxon>Methanobacteriati</taxon>
        <taxon>Methanobacteriota</taxon>
        <taxon>Stenosarchaea group</taxon>
        <taxon>Methanomicrobia</taxon>
        <taxon>Methanosarcinales</taxon>
        <taxon>Methanosarcinaceae</taxon>
        <taxon>Methanosarcina</taxon>
    </lineage>
</organism>
<reference evidence="2 4" key="2">
    <citation type="submission" date="2016-10" db="EMBL/GenBank/DDBJ databases">
        <authorList>
            <person name="Varghese N."/>
            <person name="Submissions S."/>
        </authorList>
    </citation>
    <scope>NUCLEOTIDE SEQUENCE [LARGE SCALE GENOMIC DNA]</scope>
    <source>
        <strain evidence="2 4">DSM 11855</strain>
    </source>
</reference>